<dbReference type="EnsemblPlants" id="PNT71451">
    <property type="protein sequence ID" value="PNT71451"/>
    <property type="gene ID" value="BRADI_2g27752v3"/>
</dbReference>
<keyword evidence="3" id="KW-1185">Reference proteome</keyword>
<reference evidence="1 2" key="1">
    <citation type="journal article" date="2010" name="Nature">
        <title>Genome sequencing and analysis of the model grass Brachypodium distachyon.</title>
        <authorList>
            <consortium name="International Brachypodium Initiative"/>
        </authorList>
    </citation>
    <scope>NUCLEOTIDE SEQUENCE [LARGE SCALE GENOMIC DNA]</scope>
    <source>
        <strain evidence="1 2">Bd21</strain>
    </source>
</reference>
<gene>
    <name evidence="1" type="ORF">BRADI_2g27752v3</name>
</gene>
<dbReference type="Gramene" id="PNT71451">
    <property type="protein sequence ID" value="PNT71451"/>
    <property type="gene ID" value="BRADI_2g27752v3"/>
</dbReference>
<name>A0A2K2DB06_BRADI</name>
<organism evidence="1">
    <name type="scientific">Brachypodium distachyon</name>
    <name type="common">Purple false brome</name>
    <name type="synonym">Trachynia distachya</name>
    <dbReference type="NCBI Taxonomy" id="15368"/>
    <lineage>
        <taxon>Eukaryota</taxon>
        <taxon>Viridiplantae</taxon>
        <taxon>Streptophyta</taxon>
        <taxon>Embryophyta</taxon>
        <taxon>Tracheophyta</taxon>
        <taxon>Spermatophyta</taxon>
        <taxon>Magnoliopsida</taxon>
        <taxon>Liliopsida</taxon>
        <taxon>Poales</taxon>
        <taxon>Poaceae</taxon>
        <taxon>BOP clade</taxon>
        <taxon>Pooideae</taxon>
        <taxon>Stipodae</taxon>
        <taxon>Brachypodieae</taxon>
        <taxon>Brachypodium</taxon>
    </lineage>
</organism>
<sequence length="71" mass="7943">MYVLPSPVCFSLLAGVEHQSLWMKRPRLQVLCTYADGKGAPASWIPFLLRCTSTTVVECLLLLFHCSTITK</sequence>
<dbReference type="EMBL" id="CM000881">
    <property type="protein sequence ID" value="PNT71451.1"/>
    <property type="molecule type" value="Genomic_DNA"/>
</dbReference>
<evidence type="ECO:0000313" key="3">
    <source>
        <dbReference type="Proteomes" id="UP000008810"/>
    </source>
</evidence>
<reference evidence="2" key="3">
    <citation type="submission" date="2018-08" db="UniProtKB">
        <authorList>
            <consortium name="EnsemblPlants"/>
        </authorList>
    </citation>
    <scope>IDENTIFICATION</scope>
    <source>
        <strain evidence="2">cv. Bd21</strain>
    </source>
</reference>
<dbReference type="Proteomes" id="UP000008810">
    <property type="component" value="Chromosome 2"/>
</dbReference>
<evidence type="ECO:0000313" key="2">
    <source>
        <dbReference type="EnsemblPlants" id="PNT71451"/>
    </source>
</evidence>
<protein>
    <submittedName>
        <fullName evidence="1 2">Uncharacterized protein</fullName>
    </submittedName>
</protein>
<reference evidence="1" key="2">
    <citation type="submission" date="2017-06" db="EMBL/GenBank/DDBJ databases">
        <title>WGS assembly of Brachypodium distachyon.</title>
        <authorList>
            <consortium name="The International Brachypodium Initiative"/>
            <person name="Lucas S."/>
            <person name="Harmon-Smith M."/>
            <person name="Lail K."/>
            <person name="Tice H."/>
            <person name="Grimwood J."/>
            <person name="Bruce D."/>
            <person name="Barry K."/>
            <person name="Shu S."/>
            <person name="Lindquist E."/>
            <person name="Wang M."/>
            <person name="Pitluck S."/>
            <person name="Vogel J.P."/>
            <person name="Garvin D.F."/>
            <person name="Mockler T.C."/>
            <person name="Schmutz J."/>
            <person name="Rokhsar D."/>
            <person name="Bevan M.W."/>
        </authorList>
    </citation>
    <scope>NUCLEOTIDE SEQUENCE</scope>
    <source>
        <strain evidence="1">Bd21</strain>
    </source>
</reference>
<proteinExistence type="predicted"/>
<evidence type="ECO:0000313" key="1">
    <source>
        <dbReference type="EMBL" id="PNT71451.1"/>
    </source>
</evidence>
<dbReference type="OrthoDB" id="658778at2759"/>
<dbReference type="AlphaFoldDB" id="A0A2K2DB06"/>
<accession>A0A2K2DB06</accession>